<keyword evidence="4" id="KW-1185">Reference proteome</keyword>
<accession>A0A2P7BJR5</accession>
<keyword evidence="1" id="KW-0560">Oxidoreductase</keyword>
<organism evidence="3 4">
    <name type="scientific">Phyllobacterium brassicacearum</name>
    <dbReference type="NCBI Taxonomy" id="314235"/>
    <lineage>
        <taxon>Bacteria</taxon>
        <taxon>Pseudomonadati</taxon>
        <taxon>Pseudomonadota</taxon>
        <taxon>Alphaproteobacteria</taxon>
        <taxon>Hyphomicrobiales</taxon>
        <taxon>Phyllobacteriaceae</taxon>
        <taxon>Phyllobacterium</taxon>
    </lineage>
</organism>
<dbReference type="RefSeq" id="WP_106712489.1">
    <property type="nucleotide sequence ID" value="NZ_PGGO01000014.1"/>
</dbReference>
<dbReference type="Proteomes" id="UP000241444">
    <property type="component" value="Unassembled WGS sequence"/>
</dbReference>
<gene>
    <name evidence="3" type="ORF">CU102_18020</name>
</gene>
<dbReference type="PANTHER" id="PTHR14239:SF10">
    <property type="entry name" value="REDUCTASE"/>
    <property type="match status" value="1"/>
</dbReference>
<dbReference type="PANTHER" id="PTHR14239">
    <property type="entry name" value="DUDULIN-RELATED"/>
    <property type="match status" value="1"/>
</dbReference>
<comment type="caution">
    <text evidence="3">The sequence shown here is derived from an EMBL/GenBank/DDBJ whole genome shotgun (WGS) entry which is preliminary data.</text>
</comment>
<dbReference type="Gene3D" id="3.40.50.720">
    <property type="entry name" value="NAD(P)-binding Rossmann-like Domain"/>
    <property type="match status" value="1"/>
</dbReference>
<evidence type="ECO:0000259" key="2">
    <source>
        <dbReference type="Pfam" id="PF03807"/>
    </source>
</evidence>
<sequence length="244" mass="25544">MKIGIIGAGNIGATLARKLVVSGHDVKISNSKGPDTIRDLASDAGAKAVSKKEAVQDVEVIVLSIPFVKYPDVATLFNNVPEATVVIDTSNYYPFRDGAIADFDGGKPESVWISEQIGRPVVKAWNAVLAVTLAEKGQSSGASGRIAVPVAGDDPEAKAVAAKLVDATGFDPVDSGGLSSSWRQQPGTPAYCTELTISELKAALQSADKARAPENREALIQQFMEAGDNLTHDDVVARNRAGTT</sequence>
<proteinExistence type="predicted"/>
<dbReference type="EMBL" id="PGGO01000014">
    <property type="protein sequence ID" value="PSH66706.1"/>
    <property type="molecule type" value="Genomic_DNA"/>
</dbReference>
<evidence type="ECO:0000313" key="3">
    <source>
        <dbReference type="EMBL" id="PSH66706.1"/>
    </source>
</evidence>
<dbReference type="InterPro" id="IPR051267">
    <property type="entry name" value="STEAP_metalloreductase"/>
</dbReference>
<dbReference type="InterPro" id="IPR028939">
    <property type="entry name" value="P5C_Rdtase_cat_N"/>
</dbReference>
<feature type="domain" description="Pyrroline-5-carboxylate reductase catalytic N-terminal" evidence="2">
    <location>
        <begin position="2"/>
        <end position="92"/>
    </location>
</feature>
<dbReference type="GO" id="GO:0016491">
    <property type="term" value="F:oxidoreductase activity"/>
    <property type="evidence" value="ECO:0007669"/>
    <property type="project" value="UniProtKB-KW"/>
</dbReference>
<evidence type="ECO:0000313" key="4">
    <source>
        <dbReference type="Proteomes" id="UP000241444"/>
    </source>
</evidence>
<dbReference type="InterPro" id="IPR036291">
    <property type="entry name" value="NAD(P)-bd_dom_sf"/>
</dbReference>
<dbReference type="SUPFAM" id="SSF51735">
    <property type="entry name" value="NAD(P)-binding Rossmann-fold domains"/>
    <property type="match status" value="1"/>
</dbReference>
<dbReference type="OrthoDB" id="5524287at2"/>
<reference evidence="4" key="1">
    <citation type="submission" date="2017-11" db="EMBL/GenBank/DDBJ databases">
        <authorList>
            <person name="Kuznetsova I."/>
            <person name="Sazanova A."/>
            <person name="Chirak E."/>
            <person name="Safronova V."/>
            <person name="Willems A."/>
        </authorList>
    </citation>
    <scope>NUCLEOTIDE SEQUENCE [LARGE SCALE GENOMIC DNA]</scope>
    <source>
        <strain evidence="4">STM 196</strain>
    </source>
</reference>
<dbReference type="AlphaFoldDB" id="A0A2P7BJR5"/>
<evidence type="ECO:0000256" key="1">
    <source>
        <dbReference type="ARBA" id="ARBA00023002"/>
    </source>
</evidence>
<dbReference type="Pfam" id="PF03807">
    <property type="entry name" value="F420_oxidored"/>
    <property type="match status" value="1"/>
</dbReference>
<name>A0A2P7BJR5_9HYPH</name>
<protein>
    <submittedName>
        <fullName evidence="3">3-hydroxyisobutyrate dehydrogenase</fullName>
    </submittedName>
</protein>